<accession>A0AAP2RAI1</accession>
<evidence type="ECO:0000313" key="2">
    <source>
        <dbReference type="EMBL" id="MCD1293452.1"/>
    </source>
</evidence>
<keyword evidence="3" id="KW-1185">Reference proteome</keyword>
<gene>
    <name evidence="2" type="ORF">CUJ83_00370</name>
</gene>
<organism evidence="2 3">
    <name type="scientific">Methanooceanicella nereidis</name>
    <dbReference type="NCBI Taxonomy" id="2052831"/>
    <lineage>
        <taxon>Archaea</taxon>
        <taxon>Methanobacteriati</taxon>
        <taxon>Methanobacteriota</taxon>
        <taxon>Stenosarchaea group</taxon>
        <taxon>Methanomicrobia</taxon>
        <taxon>Methanocellales</taxon>
        <taxon>Methanocellaceae</taxon>
        <taxon>Methanooceanicella</taxon>
    </lineage>
</organism>
<protein>
    <submittedName>
        <fullName evidence="2">Uncharacterized protein</fullName>
    </submittedName>
</protein>
<dbReference type="AlphaFoldDB" id="A0AAP2RAI1"/>
<dbReference type="RefSeq" id="WP_230739275.1">
    <property type="nucleotide sequence ID" value="NZ_PGCK01000001.1"/>
</dbReference>
<proteinExistence type="predicted"/>
<comment type="caution">
    <text evidence="2">The sequence shown here is derived from an EMBL/GenBank/DDBJ whole genome shotgun (WGS) entry which is preliminary data.</text>
</comment>
<evidence type="ECO:0000313" key="3">
    <source>
        <dbReference type="Proteomes" id="UP001320159"/>
    </source>
</evidence>
<keyword evidence="1" id="KW-0812">Transmembrane</keyword>
<name>A0AAP2RAI1_9EURY</name>
<feature type="transmembrane region" description="Helical" evidence="1">
    <location>
        <begin position="7"/>
        <end position="27"/>
    </location>
</feature>
<dbReference type="EMBL" id="PGCK01000001">
    <property type="protein sequence ID" value="MCD1293452.1"/>
    <property type="molecule type" value="Genomic_DNA"/>
</dbReference>
<reference evidence="2 3" key="1">
    <citation type="submission" date="2017-11" db="EMBL/GenBank/DDBJ databases">
        <title>Isolation and Characterization of Family Methanocellaceae Species from Potential Methane Hydrate Area Offshore Southwestern Taiwan.</title>
        <authorList>
            <person name="Zhang W.-L."/>
            <person name="Chen W.-C."/>
            <person name="Lai M.-C."/>
            <person name="Chen S.-C."/>
        </authorList>
    </citation>
    <scope>NUCLEOTIDE SEQUENCE [LARGE SCALE GENOMIC DNA]</scope>
    <source>
        <strain evidence="2 3">CWC-04</strain>
    </source>
</reference>
<evidence type="ECO:0000256" key="1">
    <source>
        <dbReference type="SAM" id="Phobius"/>
    </source>
</evidence>
<keyword evidence="1" id="KW-1133">Transmembrane helix</keyword>
<dbReference type="Proteomes" id="UP001320159">
    <property type="component" value="Unassembled WGS sequence"/>
</dbReference>
<keyword evidence="1" id="KW-0472">Membrane</keyword>
<sequence length="262" mass="27827">MDIKNKLIAGVLIIIIFLAAMVALQYFTSNNSGGQASDDGQVADVANVNWTLDQSFDKNDLIYGPQAWKPYNTKLPIVPGQNVDGGGDFYLMFVDLNTSAGISSESRTIRVDYGIKDLAGTAAFHAYGYSSGGISWTNNVDSSCLLVSGTVSGSGTQAAAKSLEENNNVYVKVVNDEGARYDDQGNDTYFIKFQKPGGGLNNLHVTNDAEVFGGQVTSTGDLSGTFYITYSGDRGLDDIILLVAVNGTIPDGFQIKLKAGAI</sequence>